<evidence type="ECO:0000313" key="5">
    <source>
        <dbReference type="EMBL" id="PTX56364.1"/>
    </source>
</evidence>
<dbReference type="Pfam" id="PF00990">
    <property type="entry name" value="GGDEF"/>
    <property type="match status" value="1"/>
</dbReference>
<reference evidence="5 6" key="1">
    <citation type="submission" date="2018-04" db="EMBL/GenBank/DDBJ databases">
        <title>Genomic Encyclopedia of Archaeal and Bacterial Type Strains, Phase II (KMG-II): from individual species to whole genera.</title>
        <authorList>
            <person name="Goeker M."/>
        </authorList>
    </citation>
    <scope>NUCLEOTIDE SEQUENCE [LARGE SCALE GENOMIC DNA]</scope>
    <source>
        <strain evidence="5 6">DSM 100977</strain>
    </source>
</reference>
<accession>A0A2T6BJX6</accession>
<dbReference type="GO" id="GO:0052621">
    <property type="term" value="F:diguanylate cyclase activity"/>
    <property type="evidence" value="ECO:0007669"/>
    <property type="project" value="UniProtKB-EC"/>
</dbReference>
<comment type="catalytic activity">
    <reaction evidence="2">
        <text>2 GTP = 3',3'-c-di-GMP + 2 diphosphate</text>
        <dbReference type="Rhea" id="RHEA:24898"/>
        <dbReference type="ChEBI" id="CHEBI:33019"/>
        <dbReference type="ChEBI" id="CHEBI:37565"/>
        <dbReference type="ChEBI" id="CHEBI:58805"/>
        <dbReference type="EC" id="2.7.7.65"/>
    </reaction>
</comment>
<keyword evidence="3" id="KW-0472">Membrane</keyword>
<sequence length="236" mass="26292">MRIKSRIGIASFAIAIAAVSVSFSALMVQIVFPPELHEFTTWRAVLITVTVTIPIAMFIGVKIYENTALSLELQRLVNRDRLTDVATRDFFFKVMDRNPDAYGVSLMVDIDNFKAVNDKHGHLAGDEVIKTVSDVLRKECRSRDIVCRFGGEEFIVFLHQASAEQGAEVAERIRKAVEQEPTMSDDAKLCVTVSIGGSLKEAADDITQSIKRADDALYRAKENGRNRIVMDLRKAA</sequence>
<dbReference type="InterPro" id="IPR029787">
    <property type="entry name" value="Nucleotide_cyclase"/>
</dbReference>
<dbReference type="Proteomes" id="UP000243978">
    <property type="component" value="Unassembled WGS sequence"/>
</dbReference>
<evidence type="ECO:0000256" key="3">
    <source>
        <dbReference type="SAM" id="Phobius"/>
    </source>
</evidence>
<dbReference type="FunFam" id="3.30.70.270:FF:000001">
    <property type="entry name" value="Diguanylate cyclase domain protein"/>
    <property type="match status" value="1"/>
</dbReference>
<dbReference type="EC" id="2.7.7.65" evidence="1"/>
<dbReference type="InterPro" id="IPR000160">
    <property type="entry name" value="GGDEF_dom"/>
</dbReference>
<dbReference type="EMBL" id="QBKS01000001">
    <property type="protein sequence ID" value="PTX56364.1"/>
    <property type="molecule type" value="Genomic_DNA"/>
</dbReference>
<dbReference type="SMART" id="SM00267">
    <property type="entry name" value="GGDEF"/>
    <property type="match status" value="1"/>
</dbReference>
<dbReference type="InterPro" id="IPR043128">
    <property type="entry name" value="Rev_trsase/Diguanyl_cyclase"/>
</dbReference>
<feature type="domain" description="GGDEF" evidence="4">
    <location>
        <begin position="101"/>
        <end position="233"/>
    </location>
</feature>
<dbReference type="InterPro" id="IPR050469">
    <property type="entry name" value="Diguanylate_Cyclase"/>
</dbReference>
<keyword evidence="3" id="KW-1133">Transmembrane helix</keyword>
<dbReference type="Gene3D" id="3.30.70.270">
    <property type="match status" value="1"/>
</dbReference>
<evidence type="ECO:0000256" key="1">
    <source>
        <dbReference type="ARBA" id="ARBA00012528"/>
    </source>
</evidence>
<keyword evidence="6" id="KW-1185">Reference proteome</keyword>
<dbReference type="PROSITE" id="PS50887">
    <property type="entry name" value="GGDEF"/>
    <property type="match status" value="1"/>
</dbReference>
<dbReference type="SUPFAM" id="SSF55073">
    <property type="entry name" value="Nucleotide cyclase"/>
    <property type="match status" value="1"/>
</dbReference>
<evidence type="ECO:0000256" key="2">
    <source>
        <dbReference type="ARBA" id="ARBA00034247"/>
    </source>
</evidence>
<gene>
    <name evidence="5" type="ORF">C8N43_1021</name>
</gene>
<dbReference type="AlphaFoldDB" id="A0A2T6BJX6"/>
<organism evidence="5 6">
    <name type="scientific">Litoreibacter ponti</name>
    <dbReference type="NCBI Taxonomy" id="1510457"/>
    <lineage>
        <taxon>Bacteria</taxon>
        <taxon>Pseudomonadati</taxon>
        <taxon>Pseudomonadota</taxon>
        <taxon>Alphaproteobacteria</taxon>
        <taxon>Rhodobacterales</taxon>
        <taxon>Roseobacteraceae</taxon>
        <taxon>Litoreibacter</taxon>
    </lineage>
</organism>
<evidence type="ECO:0000313" key="6">
    <source>
        <dbReference type="Proteomes" id="UP000243978"/>
    </source>
</evidence>
<feature type="transmembrane region" description="Helical" evidence="3">
    <location>
        <begin position="44"/>
        <end position="64"/>
    </location>
</feature>
<dbReference type="PANTHER" id="PTHR45138:SF9">
    <property type="entry name" value="DIGUANYLATE CYCLASE DGCM-RELATED"/>
    <property type="match status" value="1"/>
</dbReference>
<protein>
    <recommendedName>
        <fullName evidence="1">diguanylate cyclase</fullName>
        <ecNumber evidence="1">2.7.7.65</ecNumber>
    </recommendedName>
</protein>
<dbReference type="PANTHER" id="PTHR45138">
    <property type="entry name" value="REGULATORY COMPONENTS OF SENSORY TRANSDUCTION SYSTEM"/>
    <property type="match status" value="1"/>
</dbReference>
<keyword evidence="3" id="KW-0812">Transmembrane</keyword>
<feature type="transmembrane region" description="Helical" evidence="3">
    <location>
        <begin position="7"/>
        <end position="32"/>
    </location>
</feature>
<comment type="caution">
    <text evidence="5">The sequence shown here is derived from an EMBL/GenBank/DDBJ whole genome shotgun (WGS) entry which is preliminary data.</text>
</comment>
<dbReference type="NCBIfam" id="TIGR00254">
    <property type="entry name" value="GGDEF"/>
    <property type="match status" value="1"/>
</dbReference>
<evidence type="ECO:0000259" key="4">
    <source>
        <dbReference type="PROSITE" id="PS50887"/>
    </source>
</evidence>
<dbReference type="CDD" id="cd01949">
    <property type="entry name" value="GGDEF"/>
    <property type="match status" value="1"/>
</dbReference>
<proteinExistence type="predicted"/>
<name>A0A2T6BJX6_9RHOB</name>